<feature type="compositionally biased region" description="Acidic residues" evidence="11">
    <location>
        <begin position="16"/>
        <end position="27"/>
    </location>
</feature>
<dbReference type="GO" id="GO:0000462">
    <property type="term" value="P:maturation of SSU-rRNA from tricistronic rRNA transcript (SSU-rRNA, 5.8S rRNA, LSU-rRNA)"/>
    <property type="evidence" value="ECO:0007669"/>
    <property type="project" value="TreeGrafter"/>
</dbReference>
<feature type="compositionally biased region" description="Acidic residues" evidence="11">
    <location>
        <begin position="123"/>
        <end position="135"/>
    </location>
</feature>
<dbReference type="Proteomes" id="UP000016933">
    <property type="component" value="Unassembled WGS sequence"/>
</dbReference>
<keyword evidence="8 10" id="KW-0687">Ribonucleoprotein</keyword>
<evidence type="ECO:0000313" key="13">
    <source>
        <dbReference type="Proteomes" id="UP000016933"/>
    </source>
</evidence>
<sequence length="322" mass="37131">MAAHGLQYPRARPGALDDDEEIEDVELGLEQGERDISDEDEDDEDINVEQKISNVSFGALKQAQDAMSRKRKRDAETTADQEDKLEALRERLRHIRAQREGSAQSTKADRDAGKPLAQVQQADDGDSEDDSDDSDAASSEEGAEKSRTSKHAPMSQSSKHQVTRKRTVVDVPKRIVRDPRFDAMQQRHGHPGNSDKAYAFLQDYQKAEIQELKGAMKKTKSEDDREILKRKVTSMENKLKAKGAQQREQEIIRKHRREERNKVQEGKTPYYLKKKDVKERAIVEKFKDMKSKDREKLIEKRRKKEGQKEKKRMPQARRIVGR</sequence>
<comment type="subunit">
    <text evidence="3 10">Associates with 90S and pre-40S pre-ribosomal particles.</text>
</comment>
<keyword evidence="5 10" id="KW-0698">rRNA processing</keyword>
<accession>N1Q0H1</accession>
<dbReference type="PANTHER" id="PTHR21738:SF0">
    <property type="entry name" value="RIBOSOMAL RNA PROCESSING PROTEIN 36 HOMOLOG"/>
    <property type="match status" value="1"/>
</dbReference>
<keyword evidence="13" id="KW-1185">Reference proteome</keyword>
<evidence type="ECO:0000256" key="4">
    <source>
        <dbReference type="ARBA" id="ARBA00022517"/>
    </source>
</evidence>
<comment type="function">
    <text evidence="9 10">Component of the 90S pre-ribosome involved in the maturation of rRNAs. Required for early cleavages of the pre-RNAs in the 40S ribosomal subunit maturation pathway.</text>
</comment>
<gene>
    <name evidence="12" type="ORF">DOTSEDRAFT_86447</name>
</gene>
<evidence type="ECO:0000256" key="8">
    <source>
        <dbReference type="ARBA" id="ARBA00023274"/>
    </source>
</evidence>
<evidence type="ECO:0000256" key="3">
    <source>
        <dbReference type="ARBA" id="ARBA00011167"/>
    </source>
</evidence>
<dbReference type="GO" id="GO:0005730">
    <property type="term" value="C:nucleolus"/>
    <property type="evidence" value="ECO:0007669"/>
    <property type="project" value="UniProtKB-SubCell"/>
</dbReference>
<comment type="subcellular location">
    <subcellularLocation>
        <location evidence="1 10">Nucleus</location>
        <location evidence="1 10">Nucleolus</location>
    </subcellularLocation>
</comment>
<reference evidence="13" key="1">
    <citation type="journal article" date="2012" name="PLoS Genet.">
        <title>The genomes of the fungal plant pathogens Cladosporium fulvum and Dothistroma septosporum reveal adaptation to different hosts and lifestyles but also signatures of common ancestry.</title>
        <authorList>
            <person name="de Wit P.J.G.M."/>
            <person name="van der Burgt A."/>
            <person name="Oekmen B."/>
            <person name="Stergiopoulos I."/>
            <person name="Abd-Elsalam K.A."/>
            <person name="Aerts A.L."/>
            <person name="Bahkali A.H."/>
            <person name="Beenen H.G."/>
            <person name="Chettri P."/>
            <person name="Cox M.P."/>
            <person name="Datema E."/>
            <person name="de Vries R.P."/>
            <person name="Dhillon B."/>
            <person name="Ganley A.R."/>
            <person name="Griffiths S.A."/>
            <person name="Guo Y."/>
            <person name="Hamelin R.C."/>
            <person name="Henrissat B."/>
            <person name="Kabir M.S."/>
            <person name="Jashni M.K."/>
            <person name="Kema G."/>
            <person name="Klaubauf S."/>
            <person name="Lapidus A."/>
            <person name="Levasseur A."/>
            <person name="Lindquist E."/>
            <person name="Mehrabi R."/>
            <person name="Ohm R.A."/>
            <person name="Owen T.J."/>
            <person name="Salamov A."/>
            <person name="Schwelm A."/>
            <person name="Schijlen E."/>
            <person name="Sun H."/>
            <person name="van den Burg H.A."/>
            <person name="van Ham R.C.H.J."/>
            <person name="Zhang S."/>
            <person name="Goodwin S.B."/>
            <person name="Grigoriev I.V."/>
            <person name="Collemare J."/>
            <person name="Bradshaw R.E."/>
        </authorList>
    </citation>
    <scope>NUCLEOTIDE SEQUENCE [LARGE SCALE GENOMIC DNA]</scope>
    <source>
        <strain evidence="13">NZE10 / CBS 128990</strain>
    </source>
</reference>
<comment type="similarity">
    <text evidence="2 10">Belongs to the RRP36 family.</text>
</comment>
<dbReference type="GO" id="GO:0030686">
    <property type="term" value="C:90S preribosome"/>
    <property type="evidence" value="ECO:0007669"/>
    <property type="project" value="TreeGrafter"/>
</dbReference>
<feature type="region of interest" description="Disordered" evidence="11">
    <location>
        <begin position="289"/>
        <end position="322"/>
    </location>
</feature>
<evidence type="ECO:0000256" key="10">
    <source>
        <dbReference type="RuleBase" id="RU368027"/>
    </source>
</evidence>
<evidence type="ECO:0000256" key="7">
    <source>
        <dbReference type="ARBA" id="ARBA00023242"/>
    </source>
</evidence>
<dbReference type="AlphaFoldDB" id="N1Q0H1"/>
<organism evidence="12 13">
    <name type="scientific">Dothistroma septosporum (strain NZE10 / CBS 128990)</name>
    <name type="common">Red band needle blight fungus</name>
    <name type="synonym">Mycosphaerella pini</name>
    <dbReference type="NCBI Taxonomy" id="675120"/>
    <lineage>
        <taxon>Eukaryota</taxon>
        <taxon>Fungi</taxon>
        <taxon>Dikarya</taxon>
        <taxon>Ascomycota</taxon>
        <taxon>Pezizomycotina</taxon>
        <taxon>Dothideomycetes</taxon>
        <taxon>Dothideomycetidae</taxon>
        <taxon>Mycosphaerellales</taxon>
        <taxon>Mycosphaerellaceae</taxon>
        <taxon>Dothistroma</taxon>
    </lineage>
</organism>
<evidence type="ECO:0000256" key="5">
    <source>
        <dbReference type="ARBA" id="ARBA00022552"/>
    </source>
</evidence>
<dbReference type="HOGENOM" id="CLU_048802_0_1_1"/>
<keyword evidence="4 10" id="KW-0690">Ribosome biogenesis</keyword>
<feature type="compositionally biased region" description="Basic and acidic residues" evidence="11">
    <location>
        <begin position="167"/>
        <end position="181"/>
    </location>
</feature>
<evidence type="ECO:0000256" key="6">
    <source>
        <dbReference type="ARBA" id="ARBA00023054"/>
    </source>
</evidence>
<evidence type="ECO:0000256" key="1">
    <source>
        <dbReference type="ARBA" id="ARBA00004604"/>
    </source>
</evidence>
<name>N1Q0H1_DOTSN</name>
<feature type="compositionally biased region" description="Acidic residues" evidence="11">
    <location>
        <begin position="36"/>
        <end position="47"/>
    </location>
</feature>
<proteinExistence type="inferred from homology"/>
<keyword evidence="6" id="KW-0175">Coiled coil</keyword>
<evidence type="ECO:0000256" key="11">
    <source>
        <dbReference type="SAM" id="MobiDB-lite"/>
    </source>
</evidence>
<dbReference type="STRING" id="675120.N1Q0H1"/>
<feature type="compositionally biased region" description="Basic and acidic residues" evidence="11">
    <location>
        <begin position="73"/>
        <end position="90"/>
    </location>
</feature>
<keyword evidence="7 10" id="KW-0539">Nucleus</keyword>
<evidence type="ECO:0000256" key="9">
    <source>
        <dbReference type="ARBA" id="ARBA00025053"/>
    </source>
</evidence>
<protein>
    <recommendedName>
        <fullName evidence="10">rRNA biogenesis protein RRP36</fullName>
    </recommendedName>
</protein>
<dbReference type="PANTHER" id="PTHR21738">
    <property type="entry name" value="RIBOSOMAL RNA PROCESSING PROTEIN 36 HOMOLOG"/>
    <property type="match status" value="1"/>
</dbReference>
<dbReference type="eggNOG" id="KOG3190">
    <property type="taxonomic scope" value="Eukaryota"/>
</dbReference>
<feature type="region of interest" description="Disordered" evidence="11">
    <location>
        <begin position="1"/>
        <end position="196"/>
    </location>
</feature>
<reference evidence="12 13" key="2">
    <citation type="journal article" date="2012" name="PLoS Pathog.">
        <title>Diverse lifestyles and strategies of plant pathogenesis encoded in the genomes of eighteen Dothideomycetes fungi.</title>
        <authorList>
            <person name="Ohm R.A."/>
            <person name="Feau N."/>
            <person name="Henrissat B."/>
            <person name="Schoch C.L."/>
            <person name="Horwitz B.A."/>
            <person name="Barry K.W."/>
            <person name="Condon B.J."/>
            <person name="Copeland A.C."/>
            <person name="Dhillon B."/>
            <person name="Glaser F."/>
            <person name="Hesse C.N."/>
            <person name="Kosti I."/>
            <person name="LaButti K."/>
            <person name="Lindquist E.A."/>
            <person name="Lucas S."/>
            <person name="Salamov A.A."/>
            <person name="Bradshaw R.E."/>
            <person name="Ciuffetti L."/>
            <person name="Hamelin R.C."/>
            <person name="Kema G.H.J."/>
            <person name="Lawrence C."/>
            <person name="Scott J.A."/>
            <person name="Spatafora J.W."/>
            <person name="Turgeon B.G."/>
            <person name="de Wit P.J.G.M."/>
            <person name="Zhong S."/>
            <person name="Goodwin S.B."/>
            <person name="Grigoriev I.V."/>
        </authorList>
    </citation>
    <scope>NUCLEOTIDE SEQUENCE [LARGE SCALE GENOMIC DNA]</scope>
    <source>
        <strain evidence="13">NZE10 / CBS 128990</strain>
    </source>
</reference>
<dbReference type="OrthoDB" id="448446at2759"/>
<dbReference type="EMBL" id="KB446536">
    <property type="protein sequence ID" value="EME48115.1"/>
    <property type="molecule type" value="Genomic_DNA"/>
</dbReference>
<dbReference type="OMA" id="ERKEMPW"/>
<evidence type="ECO:0000313" key="12">
    <source>
        <dbReference type="EMBL" id="EME48115.1"/>
    </source>
</evidence>
<dbReference type="Pfam" id="PF06102">
    <property type="entry name" value="RRP36"/>
    <property type="match status" value="1"/>
</dbReference>
<feature type="compositionally biased region" description="Basic residues" evidence="11">
    <location>
        <begin position="299"/>
        <end position="322"/>
    </location>
</feature>
<dbReference type="InterPro" id="IPR009292">
    <property type="entry name" value="RRP36"/>
</dbReference>
<evidence type="ECO:0000256" key="2">
    <source>
        <dbReference type="ARBA" id="ARBA00009418"/>
    </source>
</evidence>
<feature type="compositionally biased region" description="Basic and acidic residues" evidence="11">
    <location>
        <begin position="289"/>
        <end position="298"/>
    </location>
</feature>